<evidence type="ECO:0000256" key="1">
    <source>
        <dbReference type="ARBA" id="ARBA00004496"/>
    </source>
</evidence>
<evidence type="ECO:0000256" key="10">
    <source>
        <dbReference type="ARBA" id="ARBA00066503"/>
    </source>
</evidence>
<dbReference type="UniPathway" id="UPA00392"/>
<dbReference type="RefSeq" id="WP_089023876.1">
    <property type="nucleotide sequence ID" value="NZ_NIQC01000018.1"/>
</dbReference>
<dbReference type="InterPro" id="IPR042119">
    <property type="entry name" value="QueA_dom2"/>
</dbReference>
<keyword evidence="4 13" id="KW-0963">Cytoplasm</keyword>
<proteinExistence type="inferred from homology"/>
<dbReference type="FunFam" id="3.40.1780.10:FF:000001">
    <property type="entry name" value="S-adenosylmethionine:tRNA ribosyltransferase-isomerase"/>
    <property type="match status" value="1"/>
</dbReference>
<dbReference type="GO" id="GO:0051075">
    <property type="term" value="F:S-adenosylmethionine:tRNA ribosyltransferase-isomerase activity"/>
    <property type="evidence" value="ECO:0007669"/>
    <property type="project" value="UniProtKB-EC"/>
</dbReference>
<dbReference type="NCBIfam" id="TIGR00113">
    <property type="entry name" value="queA"/>
    <property type="match status" value="1"/>
</dbReference>
<dbReference type="Gene3D" id="2.40.10.240">
    <property type="entry name" value="QueA-like"/>
    <property type="match status" value="1"/>
</dbReference>
<reference evidence="14 15" key="1">
    <citation type="submission" date="2017-06" db="EMBL/GenBank/DDBJ databases">
        <title>Draft Genome Sequence of Natranaerobius trueperi halophilic, alkalithermophilic bacteria from soda lakes.</title>
        <authorList>
            <person name="Zhao B."/>
        </authorList>
    </citation>
    <scope>NUCLEOTIDE SEQUENCE [LARGE SCALE GENOMIC DNA]</scope>
    <source>
        <strain evidence="14 15">DSM 18760</strain>
    </source>
</reference>
<dbReference type="Proteomes" id="UP000214588">
    <property type="component" value="Unassembled WGS sequence"/>
</dbReference>
<dbReference type="PANTHER" id="PTHR30307">
    <property type="entry name" value="S-ADENOSYLMETHIONINE:TRNA RIBOSYLTRANSFERASE-ISOMERASE"/>
    <property type="match status" value="1"/>
</dbReference>
<gene>
    <name evidence="13" type="primary">queA</name>
    <name evidence="14" type="ORF">CDO51_08645</name>
</gene>
<protein>
    <recommendedName>
        <fullName evidence="11 13">S-adenosylmethionine:tRNA ribosyltransferase-isomerase</fullName>
        <ecNumber evidence="10 13">2.4.99.17</ecNumber>
    </recommendedName>
    <alternativeName>
        <fullName evidence="12 13">Queuosine biosynthesis protein QueA</fullName>
    </alternativeName>
</protein>
<keyword evidence="15" id="KW-1185">Reference proteome</keyword>
<evidence type="ECO:0000256" key="12">
    <source>
        <dbReference type="ARBA" id="ARBA00076160"/>
    </source>
</evidence>
<evidence type="ECO:0000256" key="8">
    <source>
        <dbReference type="ARBA" id="ARBA00052751"/>
    </source>
</evidence>
<comment type="function">
    <text evidence="13">Transfers and isomerizes the ribose moiety from AdoMet to the 7-aminomethyl group of 7-deazaguanine (preQ1-tRNA) to give epoxyqueuosine (oQ-tRNA).</text>
</comment>
<evidence type="ECO:0000256" key="13">
    <source>
        <dbReference type="HAMAP-Rule" id="MF_00113"/>
    </source>
</evidence>
<dbReference type="HAMAP" id="MF_00113">
    <property type="entry name" value="QueA"/>
    <property type="match status" value="1"/>
</dbReference>
<dbReference type="FunFam" id="2.40.10.240:FF:000002">
    <property type="entry name" value="S-adenosylmethionine:tRNA ribosyltransferase-isomerase"/>
    <property type="match status" value="1"/>
</dbReference>
<evidence type="ECO:0000256" key="11">
    <source>
        <dbReference type="ARBA" id="ARBA00069325"/>
    </source>
</evidence>
<evidence type="ECO:0000256" key="6">
    <source>
        <dbReference type="ARBA" id="ARBA00022691"/>
    </source>
</evidence>
<evidence type="ECO:0000313" key="14">
    <source>
        <dbReference type="EMBL" id="OWZ83447.1"/>
    </source>
</evidence>
<keyword evidence="14" id="KW-0413">Isomerase</keyword>
<sequence>MKLEEFDYNLPEELIAQKPLFNRSDSRLMMVNREFKEIKNESFKNIIDYVQKGDLFIVNNSKVMPARLFGKKKETGGKLEMVLIHPTENEGEWEVLVKPGKRAKPGTIFEFGDGILEAEIKSTTPEGGRIVKFNYQGNFQQILDQLGEMPLPPYIKRQLDDPDRYQTVYAKERGSVAAPTAGLHFTPDLIEKIKEKGGDVIELTLHVGLGTFRPVKVTDIEKHKMHSEYYYLPVESAEKINNAKRNGCRVIAVGTTAVRTLETCKTEEKGKCVKSSKGWTDIFIYPGYEFKVVDSLVTNFHLPKSTLLMLVSAFASNELIMEAYQEAVQEKYRFFSFGDAMFIE</sequence>
<dbReference type="GO" id="GO:0005737">
    <property type="term" value="C:cytoplasm"/>
    <property type="evidence" value="ECO:0007669"/>
    <property type="project" value="UniProtKB-SubCell"/>
</dbReference>
<dbReference type="EC" id="2.4.99.17" evidence="10 13"/>
<evidence type="ECO:0000256" key="9">
    <source>
        <dbReference type="ARBA" id="ARBA00061210"/>
    </source>
</evidence>
<dbReference type="AlphaFoldDB" id="A0A226BZB7"/>
<name>A0A226BZB7_9FIRM</name>
<keyword evidence="5 13" id="KW-0808">Transferase</keyword>
<comment type="similarity">
    <text evidence="9 13">Belongs to the QueA family.</text>
</comment>
<evidence type="ECO:0000256" key="5">
    <source>
        <dbReference type="ARBA" id="ARBA00022679"/>
    </source>
</evidence>
<dbReference type="NCBIfam" id="NF001140">
    <property type="entry name" value="PRK00147.1"/>
    <property type="match status" value="1"/>
</dbReference>
<accession>A0A226BZB7</accession>
<dbReference type="OrthoDB" id="9805933at2"/>
<keyword evidence="6 13" id="KW-0949">S-adenosyl-L-methionine</keyword>
<dbReference type="EMBL" id="NIQC01000018">
    <property type="protein sequence ID" value="OWZ83447.1"/>
    <property type="molecule type" value="Genomic_DNA"/>
</dbReference>
<evidence type="ECO:0000256" key="2">
    <source>
        <dbReference type="ARBA" id="ARBA00004691"/>
    </source>
</evidence>
<keyword evidence="7 13" id="KW-0671">Queuosine biosynthesis</keyword>
<evidence type="ECO:0000256" key="4">
    <source>
        <dbReference type="ARBA" id="ARBA00022490"/>
    </source>
</evidence>
<evidence type="ECO:0000256" key="3">
    <source>
        <dbReference type="ARBA" id="ARBA00011245"/>
    </source>
</evidence>
<organism evidence="14 15">
    <name type="scientific">Natranaerobius trueperi</name>
    <dbReference type="NCBI Taxonomy" id="759412"/>
    <lineage>
        <taxon>Bacteria</taxon>
        <taxon>Bacillati</taxon>
        <taxon>Bacillota</taxon>
        <taxon>Clostridia</taxon>
        <taxon>Natranaerobiales</taxon>
        <taxon>Natranaerobiaceae</taxon>
        <taxon>Natranaerobius</taxon>
    </lineage>
</organism>
<comment type="subcellular location">
    <subcellularLocation>
        <location evidence="1 13">Cytoplasm</location>
    </subcellularLocation>
</comment>
<dbReference type="PANTHER" id="PTHR30307:SF0">
    <property type="entry name" value="S-ADENOSYLMETHIONINE:TRNA RIBOSYLTRANSFERASE-ISOMERASE"/>
    <property type="match status" value="1"/>
</dbReference>
<evidence type="ECO:0000256" key="7">
    <source>
        <dbReference type="ARBA" id="ARBA00022785"/>
    </source>
</evidence>
<dbReference type="InterPro" id="IPR036100">
    <property type="entry name" value="QueA_sf"/>
</dbReference>
<comment type="subunit">
    <text evidence="3 13">Monomer.</text>
</comment>
<dbReference type="InterPro" id="IPR003699">
    <property type="entry name" value="QueA"/>
</dbReference>
<comment type="caution">
    <text evidence="14">The sequence shown here is derived from an EMBL/GenBank/DDBJ whole genome shotgun (WGS) entry which is preliminary data.</text>
</comment>
<comment type="catalytic activity">
    <reaction evidence="8 13">
        <text>7-aminomethyl-7-carbaguanosine(34) in tRNA + S-adenosyl-L-methionine = epoxyqueuosine(34) in tRNA + adenine + L-methionine + 2 H(+)</text>
        <dbReference type="Rhea" id="RHEA:32155"/>
        <dbReference type="Rhea" id="RHEA-COMP:10342"/>
        <dbReference type="Rhea" id="RHEA-COMP:18582"/>
        <dbReference type="ChEBI" id="CHEBI:15378"/>
        <dbReference type="ChEBI" id="CHEBI:16708"/>
        <dbReference type="ChEBI" id="CHEBI:57844"/>
        <dbReference type="ChEBI" id="CHEBI:59789"/>
        <dbReference type="ChEBI" id="CHEBI:82833"/>
        <dbReference type="ChEBI" id="CHEBI:194443"/>
        <dbReference type="EC" id="2.4.99.17"/>
    </reaction>
</comment>
<dbReference type="SUPFAM" id="SSF111337">
    <property type="entry name" value="QueA-like"/>
    <property type="match status" value="1"/>
</dbReference>
<comment type="pathway">
    <text evidence="2 13">tRNA modification; tRNA-queuosine biosynthesis.</text>
</comment>
<dbReference type="Gene3D" id="3.40.1780.10">
    <property type="entry name" value="QueA-like"/>
    <property type="match status" value="1"/>
</dbReference>
<dbReference type="GO" id="GO:0008616">
    <property type="term" value="P:tRNA queuosine(34) biosynthetic process"/>
    <property type="evidence" value="ECO:0007669"/>
    <property type="project" value="UniProtKB-UniRule"/>
</dbReference>
<dbReference type="Pfam" id="PF02547">
    <property type="entry name" value="Queuosine_synth"/>
    <property type="match status" value="1"/>
</dbReference>
<dbReference type="InterPro" id="IPR042118">
    <property type="entry name" value="QueA_dom1"/>
</dbReference>
<evidence type="ECO:0000313" key="15">
    <source>
        <dbReference type="Proteomes" id="UP000214588"/>
    </source>
</evidence>